<keyword evidence="1" id="KW-0678">Repressor</keyword>
<dbReference type="PANTHER" id="PTHR30055">
    <property type="entry name" value="HTH-TYPE TRANSCRIPTIONAL REGULATOR RUTR"/>
    <property type="match status" value="1"/>
</dbReference>
<keyword evidence="3 5" id="KW-0238">DNA-binding</keyword>
<evidence type="ECO:0000256" key="5">
    <source>
        <dbReference type="PROSITE-ProRule" id="PRU00335"/>
    </source>
</evidence>
<dbReference type="Pfam" id="PF13977">
    <property type="entry name" value="TetR_C_6"/>
    <property type="match status" value="1"/>
</dbReference>
<keyword evidence="9" id="KW-1185">Reference proteome</keyword>
<dbReference type="SUPFAM" id="SSF46689">
    <property type="entry name" value="Homeodomain-like"/>
    <property type="match status" value="2"/>
</dbReference>
<dbReference type="InterPro" id="IPR036271">
    <property type="entry name" value="Tet_transcr_reg_TetR-rel_C_sf"/>
</dbReference>
<keyword evidence="2" id="KW-0805">Transcription regulation</keyword>
<dbReference type="Gene3D" id="1.10.357.10">
    <property type="entry name" value="Tetracycline Repressor, domain 2"/>
    <property type="match status" value="2"/>
</dbReference>
<dbReference type="InterPro" id="IPR050109">
    <property type="entry name" value="HTH-type_TetR-like_transc_reg"/>
</dbReference>
<proteinExistence type="predicted"/>
<evidence type="ECO:0000256" key="3">
    <source>
        <dbReference type="ARBA" id="ARBA00023125"/>
    </source>
</evidence>
<organism evidence="8 9">
    <name type="scientific">Microbacterium horticulturae</name>
    <dbReference type="NCBI Taxonomy" id="3028316"/>
    <lineage>
        <taxon>Bacteria</taxon>
        <taxon>Bacillati</taxon>
        <taxon>Actinomycetota</taxon>
        <taxon>Actinomycetes</taxon>
        <taxon>Micrococcales</taxon>
        <taxon>Microbacteriaceae</taxon>
        <taxon>Microbacterium</taxon>
    </lineage>
</organism>
<dbReference type="InterPro" id="IPR001647">
    <property type="entry name" value="HTH_TetR"/>
</dbReference>
<evidence type="ECO:0000313" key="9">
    <source>
        <dbReference type="Proteomes" id="UP001214553"/>
    </source>
</evidence>
<dbReference type="PRINTS" id="PR00455">
    <property type="entry name" value="HTHTETR"/>
</dbReference>
<dbReference type="EMBL" id="CP119108">
    <property type="protein sequence ID" value="WEG09364.1"/>
    <property type="molecule type" value="Genomic_DNA"/>
</dbReference>
<protein>
    <submittedName>
        <fullName evidence="8">TetR/AcrR family transcriptional regulator</fullName>
    </submittedName>
</protein>
<evidence type="ECO:0000256" key="4">
    <source>
        <dbReference type="ARBA" id="ARBA00023163"/>
    </source>
</evidence>
<dbReference type="Pfam" id="PF00440">
    <property type="entry name" value="TetR_N"/>
    <property type="match status" value="2"/>
</dbReference>
<evidence type="ECO:0000256" key="6">
    <source>
        <dbReference type="SAM" id="MobiDB-lite"/>
    </source>
</evidence>
<evidence type="ECO:0000259" key="7">
    <source>
        <dbReference type="PROSITE" id="PS50977"/>
    </source>
</evidence>
<dbReference type="InterPro" id="IPR009057">
    <property type="entry name" value="Homeodomain-like_sf"/>
</dbReference>
<evidence type="ECO:0000256" key="2">
    <source>
        <dbReference type="ARBA" id="ARBA00023015"/>
    </source>
</evidence>
<feature type="DNA-binding region" description="H-T-H motif" evidence="5">
    <location>
        <begin position="37"/>
        <end position="56"/>
    </location>
</feature>
<dbReference type="PROSITE" id="PS50977">
    <property type="entry name" value="HTH_TETR_2"/>
    <property type="match status" value="2"/>
</dbReference>
<evidence type="ECO:0000256" key="1">
    <source>
        <dbReference type="ARBA" id="ARBA00022491"/>
    </source>
</evidence>
<sequence>MTTAAQTSRAEQTELTRERIVAAARRLFTAHGYRAVSLRDIAAEAGVTHPGLLRHFSGKDELLDVVLQEFDLSNDTRSWERLAAEADGALPFSAAAERNALIPGYLPLFAGLVGEASISAHPAHAAMRGHAERFAPVAREVIGTAISDGAVATDRDADGEALRLMAAWDALQVVQLYLPDRVDTASVIAEHERLLAYPCGWRDPSEPESGHVPMPVMPPIGPEAGTETGYRSGRERRARILSDAMALFAREGYADTSLREIAAKVGVSKSALYHHFPSKDALLLAVLEERDRRIDTAIVALNTESAADFLRALPDAADENARTQPGLLEVYAVISCEAIPAGHAAHAYFARRYAQALDSFETMFRAAASTGELPAHRDPAHEAAWLLALWDGLQYHWLYNRDGVDVAAQLRAHLQDVLPDAAAPR</sequence>
<dbReference type="PANTHER" id="PTHR30055:SF234">
    <property type="entry name" value="HTH-TYPE TRANSCRIPTIONAL REGULATOR BETI"/>
    <property type="match status" value="1"/>
</dbReference>
<feature type="domain" description="HTH tetR-type" evidence="7">
    <location>
        <begin position="234"/>
        <end position="294"/>
    </location>
</feature>
<dbReference type="RefSeq" id="WP_275278688.1">
    <property type="nucleotide sequence ID" value="NZ_CP119108.1"/>
</dbReference>
<feature type="DNA-binding region" description="H-T-H motif" evidence="5">
    <location>
        <begin position="257"/>
        <end position="276"/>
    </location>
</feature>
<feature type="domain" description="HTH tetR-type" evidence="7">
    <location>
        <begin position="14"/>
        <end position="74"/>
    </location>
</feature>
<evidence type="ECO:0000313" key="8">
    <source>
        <dbReference type="EMBL" id="WEG09364.1"/>
    </source>
</evidence>
<dbReference type="Proteomes" id="UP001214553">
    <property type="component" value="Chromosome"/>
</dbReference>
<dbReference type="SUPFAM" id="SSF48498">
    <property type="entry name" value="Tetracyclin repressor-like, C-terminal domain"/>
    <property type="match status" value="2"/>
</dbReference>
<feature type="region of interest" description="Disordered" evidence="6">
    <location>
        <begin position="213"/>
        <end position="232"/>
    </location>
</feature>
<keyword evidence="4" id="KW-0804">Transcription</keyword>
<accession>A0ABY8BYX8</accession>
<gene>
    <name evidence="8" type="ORF">PU630_02010</name>
</gene>
<reference evidence="8 9" key="1">
    <citation type="submission" date="2023-03" db="EMBL/GenBank/DDBJ databases">
        <title>Genome sequence of Microbacterium sp. KACC 23027.</title>
        <authorList>
            <person name="Kim S."/>
            <person name="Heo J."/>
            <person name="Kwon S.-W."/>
        </authorList>
    </citation>
    <scope>NUCLEOTIDE SEQUENCE [LARGE SCALE GENOMIC DNA]</scope>
    <source>
        <strain evidence="8 9">KACC 23027</strain>
    </source>
</reference>
<dbReference type="InterPro" id="IPR039538">
    <property type="entry name" value="BetI_C"/>
</dbReference>
<name>A0ABY8BYX8_9MICO</name>